<proteinExistence type="predicted"/>
<comment type="caution">
    <text evidence="3">The sequence shown here is derived from an EMBL/GenBank/DDBJ whole genome shotgun (WGS) entry which is preliminary data.</text>
</comment>
<protein>
    <submittedName>
        <fullName evidence="3">Transcriptional regulator</fullName>
    </submittedName>
</protein>
<evidence type="ECO:0000313" key="4">
    <source>
        <dbReference type="Proteomes" id="UP000177855"/>
    </source>
</evidence>
<evidence type="ECO:0000256" key="1">
    <source>
        <dbReference type="ARBA" id="ARBA00023125"/>
    </source>
</evidence>
<dbReference type="PANTHER" id="PTHR46797">
    <property type="entry name" value="HTH-TYPE TRANSCRIPTIONAL REGULATOR"/>
    <property type="match status" value="1"/>
</dbReference>
<dbReference type="InterPro" id="IPR050807">
    <property type="entry name" value="TransReg_Diox_bact_type"/>
</dbReference>
<dbReference type="STRING" id="1802532.A2210_00035"/>
<gene>
    <name evidence="3" type="ORF">A2210_00035</name>
</gene>
<dbReference type="GO" id="GO:0003700">
    <property type="term" value="F:DNA-binding transcription factor activity"/>
    <property type="evidence" value="ECO:0007669"/>
    <property type="project" value="TreeGrafter"/>
</dbReference>
<dbReference type="Gene3D" id="1.10.260.40">
    <property type="entry name" value="lambda repressor-like DNA-binding domains"/>
    <property type="match status" value="1"/>
</dbReference>
<organism evidence="3 4">
    <name type="scientific">Candidatus Woesebacteria bacterium RIFOXYA1_FULL_40_18</name>
    <dbReference type="NCBI Taxonomy" id="1802532"/>
    <lineage>
        <taxon>Bacteria</taxon>
        <taxon>Candidatus Woeseibacteriota</taxon>
    </lineage>
</organism>
<dbReference type="SMART" id="SM00530">
    <property type="entry name" value="HTH_XRE"/>
    <property type="match status" value="1"/>
</dbReference>
<dbReference type="GO" id="GO:0005829">
    <property type="term" value="C:cytosol"/>
    <property type="evidence" value="ECO:0007669"/>
    <property type="project" value="TreeGrafter"/>
</dbReference>
<dbReference type="AlphaFoldDB" id="A0A1F8CKX8"/>
<dbReference type="Pfam" id="PF01381">
    <property type="entry name" value="HTH_3"/>
    <property type="match status" value="1"/>
</dbReference>
<dbReference type="PANTHER" id="PTHR46797:SF1">
    <property type="entry name" value="METHYLPHOSPHONATE SYNTHASE"/>
    <property type="match status" value="1"/>
</dbReference>
<dbReference type="Proteomes" id="UP000177855">
    <property type="component" value="Unassembled WGS sequence"/>
</dbReference>
<evidence type="ECO:0000313" key="3">
    <source>
        <dbReference type="EMBL" id="OGM76904.1"/>
    </source>
</evidence>
<dbReference type="SUPFAM" id="SSF47413">
    <property type="entry name" value="lambda repressor-like DNA-binding domains"/>
    <property type="match status" value="1"/>
</dbReference>
<dbReference type="PROSITE" id="PS50943">
    <property type="entry name" value="HTH_CROC1"/>
    <property type="match status" value="1"/>
</dbReference>
<feature type="domain" description="HTH cro/C1-type" evidence="2">
    <location>
        <begin position="44"/>
        <end position="100"/>
    </location>
</feature>
<reference evidence="3 4" key="1">
    <citation type="journal article" date="2016" name="Nat. Commun.">
        <title>Thousands of microbial genomes shed light on interconnected biogeochemical processes in an aquifer system.</title>
        <authorList>
            <person name="Anantharaman K."/>
            <person name="Brown C.T."/>
            <person name="Hug L.A."/>
            <person name="Sharon I."/>
            <person name="Castelle C.J."/>
            <person name="Probst A.J."/>
            <person name="Thomas B.C."/>
            <person name="Singh A."/>
            <person name="Wilkins M.J."/>
            <person name="Karaoz U."/>
            <person name="Brodie E.L."/>
            <person name="Williams K.H."/>
            <person name="Hubbard S.S."/>
            <person name="Banfield J.F."/>
        </authorList>
    </citation>
    <scope>NUCLEOTIDE SEQUENCE [LARGE SCALE GENOMIC DNA]</scope>
</reference>
<dbReference type="InterPro" id="IPR001387">
    <property type="entry name" value="Cro/C1-type_HTH"/>
</dbReference>
<dbReference type="EMBL" id="MGHS01000015">
    <property type="protein sequence ID" value="OGM76904.1"/>
    <property type="molecule type" value="Genomic_DNA"/>
</dbReference>
<sequence>MRNILPKDRKHLDFDTWEKEALKDPKLRAEYDRLEPEFAVIQAMIDARIKKDLTQKELAEKLGTTQSAISRLEKGNVSPTVAFLKRLADALDSRLDIRFLR</sequence>
<dbReference type="CDD" id="cd00093">
    <property type="entry name" value="HTH_XRE"/>
    <property type="match status" value="1"/>
</dbReference>
<dbReference type="InterPro" id="IPR010982">
    <property type="entry name" value="Lambda_DNA-bd_dom_sf"/>
</dbReference>
<evidence type="ECO:0000259" key="2">
    <source>
        <dbReference type="PROSITE" id="PS50943"/>
    </source>
</evidence>
<accession>A0A1F8CKX8</accession>
<name>A0A1F8CKX8_9BACT</name>
<keyword evidence="1" id="KW-0238">DNA-binding</keyword>
<dbReference type="GO" id="GO:0003677">
    <property type="term" value="F:DNA binding"/>
    <property type="evidence" value="ECO:0007669"/>
    <property type="project" value="UniProtKB-KW"/>
</dbReference>